<accession>A0ABQ4Q0F2</accession>
<reference evidence="1 2" key="1">
    <citation type="journal article" date="2022" name="Int. J. Syst. Evol. Microbiol.">
        <title>Noviherbaspirillum aridicola sp. nov., isolated from an arid soil in Pakistan.</title>
        <authorList>
            <person name="Khan I.U."/>
            <person name="Saqib M."/>
            <person name="Amin A."/>
            <person name="Hussain F."/>
            <person name="Li L."/>
            <person name="Liu Y.H."/>
            <person name="Fang B.Z."/>
            <person name="Ahmed I."/>
            <person name="Li W.J."/>
        </authorList>
    </citation>
    <scope>NUCLEOTIDE SEQUENCE [LARGE SCALE GENOMIC DNA]</scope>
    <source>
        <strain evidence="1 2">NCCP-691</strain>
    </source>
</reference>
<sequence>MTPALPRTNFHGSTLIRHLADLAVVDAAEPVDGFAEKLGQWIHFADAITLSAVHAEAVRGSRAMTGAPLNEIRVRAAAEFDRMRNAMQESIAKSFSPDAGKSHIKLPTLLPELPLEPKTAYPPYRRFYAAHQRDMELGLQPLRVNLREALAKSSARGAKLAELDATFEKILRERESRLLARVPALLARRFGQLVDEHRQALAAAGQDDNPAGWMKPGGWLARFCGDMRTLLLAELELRLQPAMGLMEALNQDTQ</sequence>
<proteinExistence type="predicted"/>
<comment type="caution">
    <text evidence="1">The sequence shown here is derived from an EMBL/GenBank/DDBJ whole genome shotgun (WGS) entry which is preliminary data.</text>
</comment>
<dbReference type="Proteomes" id="UP000887222">
    <property type="component" value="Unassembled WGS sequence"/>
</dbReference>
<dbReference type="InterPro" id="IPR021783">
    <property type="entry name" value="DUF3348"/>
</dbReference>
<name>A0ABQ4Q0F2_9BURK</name>
<protein>
    <recommendedName>
        <fullName evidence="3">DUF3348 family protein</fullName>
    </recommendedName>
</protein>
<evidence type="ECO:0000313" key="1">
    <source>
        <dbReference type="EMBL" id="GIZ50260.1"/>
    </source>
</evidence>
<evidence type="ECO:0000313" key="2">
    <source>
        <dbReference type="Proteomes" id="UP000887222"/>
    </source>
</evidence>
<dbReference type="Pfam" id="PF11828">
    <property type="entry name" value="DUF3348"/>
    <property type="match status" value="1"/>
</dbReference>
<organism evidence="1 2">
    <name type="scientific">Noviherbaspirillum aridicola</name>
    <dbReference type="NCBI Taxonomy" id="2849687"/>
    <lineage>
        <taxon>Bacteria</taxon>
        <taxon>Pseudomonadati</taxon>
        <taxon>Pseudomonadota</taxon>
        <taxon>Betaproteobacteria</taxon>
        <taxon>Burkholderiales</taxon>
        <taxon>Oxalobacteraceae</taxon>
        <taxon>Noviherbaspirillum</taxon>
    </lineage>
</organism>
<dbReference type="EMBL" id="BPMK01000001">
    <property type="protein sequence ID" value="GIZ50260.1"/>
    <property type="molecule type" value="Genomic_DNA"/>
</dbReference>
<gene>
    <name evidence="1" type="ORF">NCCP691_02740</name>
</gene>
<evidence type="ECO:0008006" key="3">
    <source>
        <dbReference type="Google" id="ProtNLM"/>
    </source>
</evidence>
<dbReference type="RefSeq" id="WP_220806434.1">
    <property type="nucleotide sequence ID" value="NZ_BPMK01000001.1"/>
</dbReference>
<keyword evidence="2" id="KW-1185">Reference proteome</keyword>